<evidence type="ECO:0000313" key="3">
    <source>
        <dbReference type="Proteomes" id="UP000325081"/>
    </source>
</evidence>
<dbReference type="AlphaFoldDB" id="A0A5A7QRC3"/>
<protein>
    <submittedName>
        <fullName evidence="2">Conjugal transfer relaxase TraA 2</fullName>
    </submittedName>
</protein>
<proteinExistence type="predicted"/>
<dbReference type="EMBL" id="BKCP01008059">
    <property type="protein sequence ID" value="GER47774.1"/>
    <property type="molecule type" value="Genomic_DNA"/>
</dbReference>
<reference evidence="3" key="1">
    <citation type="journal article" date="2019" name="Curr. Biol.">
        <title>Genome Sequence of Striga asiatica Provides Insight into the Evolution of Plant Parasitism.</title>
        <authorList>
            <person name="Yoshida S."/>
            <person name="Kim S."/>
            <person name="Wafula E.K."/>
            <person name="Tanskanen J."/>
            <person name="Kim Y.M."/>
            <person name="Honaas L."/>
            <person name="Yang Z."/>
            <person name="Spallek T."/>
            <person name="Conn C.E."/>
            <person name="Ichihashi Y."/>
            <person name="Cheong K."/>
            <person name="Cui S."/>
            <person name="Der J.P."/>
            <person name="Gundlach H."/>
            <person name="Jiao Y."/>
            <person name="Hori C."/>
            <person name="Ishida J.K."/>
            <person name="Kasahara H."/>
            <person name="Kiba T."/>
            <person name="Kim M.S."/>
            <person name="Koo N."/>
            <person name="Laohavisit A."/>
            <person name="Lee Y.H."/>
            <person name="Lumba S."/>
            <person name="McCourt P."/>
            <person name="Mortimer J.C."/>
            <person name="Mutuku J.M."/>
            <person name="Nomura T."/>
            <person name="Sasaki-Sekimoto Y."/>
            <person name="Seto Y."/>
            <person name="Wang Y."/>
            <person name="Wakatake T."/>
            <person name="Sakakibara H."/>
            <person name="Demura T."/>
            <person name="Yamaguchi S."/>
            <person name="Yoneyama K."/>
            <person name="Manabe R.I."/>
            <person name="Nelson D.C."/>
            <person name="Schulman A.H."/>
            <person name="Timko M.P."/>
            <person name="dePamphilis C.W."/>
            <person name="Choi D."/>
            <person name="Shirasu K."/>
        </authorList>
    </citation>
    <scope>NUCLEOTIDE SEQUENCE [LARGE SCALE GENOMIC DNA]</scope>
    <source>
        <strain evidence="3">cv. UVA1</strain>
    </source>
</reference>
<feature type="compositionally biased region" description="Basic and acidic residues" evidence="1">
    <location>
        <begin position="151"/>
        <end position="161"/>
    </location>
</feature>
<evidence type="ECO:0000256" key="1">
    <source>
        <dbReference type="SAM" id="MobiDB-lite"/>
    </source>
</evidence>
<organism evidence="2 3">
    <name type="scientific">Striga asiatica</name>
    <name type="common">Asiatic witchweed</name>
    <name type="synonym">Buchnera asiatica</name>
    <dbReference type="NCBI Taxonomy" id="4170"/>
    <lineage>
        <taxon>Eukaryota</taxon>
        <taxon>Viridiplantae</taxon>
        <taxon>Streptophyta</taxon>
        <taxon>Embryophyta</taxon>
        <taxon>Tracheophyta</taxon>
        <taxon>Spermatophyta</taxon>
        <taxon>Magnoliopsida</taxon>
        <taxon>eudicotyledons</taxon>
        <taxon>Gunneridae</taxon>
        <taxon>Pentapetalae</taxon>
        <taxon>asterids</taxon>
        <taxon>lamiids</taxon>
        <taxon>Lamiales</taxon>
        <taxon>Orobanchaceae</taxon>
        <taxon>Buchnereae</taxon>
        <taxon>Striga</taxon>
    </lineage>
</organism>
<feature type="region of interest" description="Disordered" evidence="1">
    <location>
        <begin position="123"/>
        <end position="161"/>
    </location>
</feature>
<comment type="caution">
    <text evidence="2">The sequence shown here is derived from an EMBL/GenBank/DDBJ whole genome shotgun (WGS) entry which is preliminary data.</text>
</comment>
<accession>A0A5A7QRC3</accession>
<sequence>MKGLDNVASSQTGFPQALTVARLGLSQENPFSRINARISFPFQFPEKVQVIPLPNYVITVFVPDGAHQKKTTASHGRRWGPRYRLVNSSQCNRRLRLANLSLSSDGRTGRKKSMKADSIEGGTYCAAKGKSPESGLETKSDYESFPLTEPNEAKRSETQRTKRRLSELLLALRTEVTEQTEALATTVARALAALAAFQSF</sequence>
<dbReference type="Proteomes" id="UP000325081">
    <property type="component" value="Unassembled WGS sequence"/>
</dbReference>
<name>A0A5A7QRC3_STRAF</name>
<keyword evidence="3" id="KW-1185">Reference proteome</keyword>
<gene>
    <name evidence="2" type="ORF">STAS_24906</name>
</gene>
<evidence type="ECO:0000313" key="2">
    <source>
        <dbReference type="EMBL" id="GER47774.1"/>
    </source>
</evidence>